<evidence type="ECO:0000313" key="3">
    <source>
        <dbReference type="Proteomes" id="UP001597079"/>
    </source>
</evidence>
<dbReference type="EMBL" id="JBHUCX010000083">
    <property type="protein sequence ID" value="MFD1676956.1"/>
    <property type="molecule type" value="Genomic_DNA"/>
</dbReference>
<dbReference type="InterPro" id="IPR051448">
    <property type="entry name" value="CdaR-like_regulators"/>
</dbReference>
<feature type="domain" description="PucR C-terminal helix-turn-helix" evidence="1">
    <location>
        <begin position="295"/>
        <end position="350"/>
    </location>
</feature>
<sequence>MSWWTEPLTRWAAALNMPFVTEQGEVASRLSTGAWWQQEDTWCMQLDAFTYARFPNWSGTDELRDALAWTIRQARPVGKGTQDMLSLKYEELCQLDMANLAIRIQAGEVISGLAADRWIYPGHLFIIQQQHPPRVGEGNSYWQQELPDVLSATIGAVWFSRLGETEDVLVYASRSQLEEVSLELSDDASEYGLLSLLEVGQLLTSALAEEALTNVRIAVSKQITAAKEIYAGMASAILAFHLPSSHNRDTNVHVFGQAPLQLLAQLATVEARTAFFQMLMERATAPMDAWPEDWMETVQAVLAANLNISEAARHLYVHRNTLLHKVERLRQLTGHDVRLSGDAVILYLASLIMRQPALNSKS</sequence>
<dbReference type="PANTHER" id="PTHR33744">
    <property type="entry name" value="CARBOHYDRATE DIACID REGULATOR"/>
    <property type="match status" value="1"/>
</dbReference>
<dbReference type="InterPro" id="IPR009057">
    <property type="entry name" value="Homeodomain-like_sf"/>
</dbReference>
<evidence type="ECO:0000259" key="1">
    <source>
        <dbReference type="Pfam" id="PF13556"/>
    </source>
</evidence>
<organism evidence="2 3">
    <name type="scientific">Alicyclobacillus fodiniaquatilis</name>
    <dbReference type="NCBI Taxonomy" id="1661150"/>
    <lineage>
        <taxon>Bacteria</taxon>
        <taxon>Bacillati</taxon>
        <taxon>Bacillota</taxon>
        <taxon>Bacilli</taxon>
        <taxon>Bacillales</taxon>
        <taxon>Alicyclobacillaceae</taxon>
        <taxon>Alicyclobacillus</taxon>
    </lineage>
</organism>
<reference evidence="3" key="1">
    <citation type="journal article" date="2019" name="Int. J. Syst. Evol. Microbiol.">
        <title>The Global Catalogue of Microorganisms (GCM) 10K type strain sequencing project: providing services to taxonomists for standard genome sequencing and annotation.</title>
        <authorList>
            <consortium name="The Broad Institute Genomics Platform"/>
            <consortium name="The Broad Institute Genome Sequencing Center for Infectious Disease"/>
            <person name="Wu L."/>
            <person name="Ma J."/>
        </authorList>
    </citation>
    <scope>NUCLEOTIDE SEQUENCE [LARGE SCALE GENOMIC DNA]</scope>
    <source>
        <strain evidence="3">CGMCC 1.12286</strain>
    </source>
</reference>
<proteinExistence type="predicted"/>
<dbReference type="PANTHER" id="PTHR33744:SF15">
    <property type="entry name" value="CARBOHYDRATE DIACID REGULATOR"/>
    <property type="match status" value="1"/>
</dbReference>
<dbReference type="Pfam" id="PF13556">
    <property type="entry name" value="HTH_30"/>
    <property type="match status" value="1"/>
</dbReference>
<dbReference type="InterPro" id="IPR042070">
    <property type="entry name" value="PucR_C-HTH_sf"/>
</dbReference>
<dbReference type="SUPFAM" id="SSF46689">
    <property type="entry name" value="Homeodomain-like"/>
    <property type="match status" value="1"/>
</dbReference>
<keyword evidence="3" id="KW-1185">Reference proteome</keyword>
<dbReference type="RefSeq" id="WP_377944868.1">
    <property type="nucleotide sequence ID" value="NZ_JBHUCX010000083.1"/>
</dbReference>
<accession>A0ABW4JM63</accession>
<comment type="caution">
    <text evidence="2">The sequence shown here is derived from an EMBL/GenBank/DDBJ whole genome shotgun (WGS) entry which is preliminary data.</text>
</comment>
<evidence type="ECO:0000313" key="2">
    <source>
        <dbReference type="EMBL" id="MFD1676956.1"/>
    </source>
</evidence>
<gene>
    <name evidence="2" type="ORF">ACFSB2_19970</name>
</gene>
<protein>
    <submittedName>
        <fullName evidence="2">PucR family transcriptional regulator</fullName>
    </submittedName>
</protein>
<dbReference type="InterPro" id="IPR025736">
    <property type="entry name" value="PucR_C-HTH_dom"/>
</dbReference>
<name>A0ABW4JM63_9BACL</name>
<dbReference type="Gene3D" id="1.10.10.2840">
    <property type="entry name" value="PucR C-terminal helix-turn-helix domain"/>
    <property type="match status" value="1"/>
</dbReference>
<dbReference type="Proteomes" id="UP001597079">
    <property type="component" value="Unassembled WGS sequence"/>
</dbReference>